<feature type="signal peptide" evidence="1">
    <location>
        <begin position="1"/>
        <end position="19"/>
    </location>
</feature>
<reference evidence="2" key="1">
    <citation type="submission" date="2019-08" db="EMBL/GenBank/DDBJ databases">
        <title>The improved chromosome-level genome for the pearl oyster Pinctada fucata martensii using PacBio sequencing and Hi-C.</title>
        <authorList>
            <person name="Zheng Z."/>
        </authorList>
    </citation>
    <scope>NUCLEOTIDE SEQUENCE</scope>
    <source>
        <strain evidence="2">ZZ-2019</strain>
        <tissue evidence="2">Adductor muscle</tissue>
    </source>
</reference>
<dbReference type="GO" id="GO:0004623">
    <property type="term" value="F:phospholipase A2 activity"/>
    <property type="evidence" value="ECO:0007669"/>
    <property type="project" value="InterPro"/>
</dbReference>
<sequence length="110" mass="12302">MPGLRVGLVITLSISVATAQLALDLCTFNPVVNGCSIPGQLPAPYKTDFTPACNRHDICYACVSIKCYVILRTYPGPKILNLSEVQRKITPIFIIKFFEKCLKIKFFMLF</sequence>
<dbReference type="GO" id="GO:0050482">
    <property type="term" value="P:arachidonate secretion"/>
    <property type="evidence" value="ECO:0007669"/>
    <property type="project" value="InterPro"/>
</dbReference>
<accession>A0AA88XJ21</accession>
<dbReference type="Proteomes" id="UP001186944">
    <property type="component" value="Unassembled WGS sequence"/>
</dbReference>
<dbReference type="EMBL" id="VSWD01000012">
    <property type="protein sequence ID" value="KAK3086241.1"/>
    <property type="molecule type" value="Genomic_DNA"/>
</dbReference>
<keyword evidence="3" id="KW-1185">Reference proteome</keyword>
<proteinExistence type="predicted"/>
<name>A0AA88XJ21_PINIB</name>
<feature type="chain" id="PRO_5041739588" evidence="1">
    <location>
        <begin position="20"/>
        <end position="110"/>
    </location>
</feature>
<evidence type="ECO:0000313" key="2">
    <source>
        <dbReference type="EMBL" id="KAK3086241.1"/>
    </source>
</evidence>
<evidence type="ECO:0000313" key="3">
    <source>
        <dbReference type="Proteomes" id="UP001186944"/>
    </source>
</evidence>
<dbReference type="InterPro" id="IPR036444">
    <property type="entry name" value="PLipase_A2_dom_sf"/>
</dbReference>
<gene>
    <name evidence="2" type="ORF">FSP39_015673</name>
</gene>
<dbReference type="AlphaFoldDB" id="A0AA88XJ21"/>
<organism evidence="2 3">
    <name type="scientific">Pinctada imbricata</name>
    <name type="common">Atlantic pearl-oyster</name>
    <name type="synonym">Pinctada martensii</name>
    <dbReference type="NCBI Taxonomy" id="66713"/>
    <lineage>
        <taxon>Eukaryota</taxon>
        <taxon>Metazoa</taxon>
        <taxon>Spiralia</taxon>
        <taxon>Lophotrochozoa</taxon>
        <taxon>Mollusca</taxon>
        <taxon>Bivalvia</taxon>
        <taxon>Autobranchia</taxon>
        <taxon>Pteriomorphia</taxon>
        <taxon>Pterioida</taxon>
        <taxon>Pterioidea</taxon>
        <taxon>Pteriidae</taxon>
        <taxon>Pinctada</taxon>
    </lineage>
</organism>
<dbReference type="Gene3D" id="1.20.90.10">
    <property type="entry name" value="Phospholipase A2 domain"/>
    <property type="match status" value="1"/>
</dbReference>
<keyword evidence="1" id="KW-0732">Signal</keyword>
<comment type="caution">
    <text evidence="2">The sequence shown here is derived from an EMBL/GenBank/DDBJ whole genome shotgun (WGS) entry which is preliminary data.</text>
</comment>
<dbReference type="GO" id="GO:0006644">
    <property type="term" value="P:phospholipid metabolic process"/>
    <property type="evidence" value="ECO:0007669"/>
    <property type="project" value="InterPro"/>
</dbReference>
<evidence type="ECO:0000256" key="1">
    <source>
        <dbReference type="SAM" id="SignalP"/>
    </source>
</evidence>
<dbReference type="SUPFAM" id="SSF48619">
    <property type="entry name" value="Phospholipase A2, PLA2"/>
    <property type="match status" value="1"/>
</dbReference>
<protein>
    <submittedName>
        <fullName evidence="2">Uncharacterized protein</fullName>
    </submittedName>
</protein>